<reference evidence="1 2" key="1">
    <citation type="submission" date="2022-07" db="EMBL/GenBank/DDBJ databases">
        <authorList>
            <person name="Phongsopitanun W."/>
            <person name="Tanasupawat S."/>
        </authorList>
    </citation>
    <scope>NUCLEOTIDE SEQUENCE [LARGE SCALE GENOMIC DNA]</scope>
    <source>
        <strain evidence="1 2">RCU-064</strain>
    </source>
</reference>
<sequence>MGDAEDAWRVENGQYVLDHGEGYFSSLYGRADFMPFEYRVASLGWLRERIGRSVDLEVAELREARKTGSHRVPGWEGESDLVLDESLIALDTDTRQIGAGIIVVAAVAALESLMNQMLDRPTDDRLRKAGIWRKANELAARWPAAIHPTEFFAHVAWLKDRRNSLAHRLIDEDRVVKPDQPCVWTSDDEMADEALVRVSAVAQMLEEGWELQLTAQH</sequence>
<evidence type="ECO:0000313" key="2">
    <source>
        <dbReference type="Proteomes" id="UP001204746"/>
    </source>
</evidence>
<dbReference type="Proteomes" id="UP001204746">
    <property type="component" value="Unassembled WGS sequence"/>
</dbReference>
<keyword evidence="2" id="KW-1185">Reference proteome</keyword>
<accession>A0ABT1VDH7</accession>
<dbReference type="EMBL" id="JANIAA010000091">
    <property type="protein sequence ID" value="MCQ8195469.1"/>
    <property type="molecule type" value="Genomic_DNA"/>
</dbReference>
<protein>
    <recommendedName>
        <fullName evidence="3">DUF4145 domain-containing protein</fullName>
    </recommendedName>
</protein>
<proteinExistence type="predicted"/>
<organism evidence="1 2">
    <name type="scientific">Streptomyces rugosispiralis</name>
    <dbReference type="NCBI Taxonomy" id="2967341"/>
    <lineage>
        <taxon>Bacteria</taxon>
        <taxon>Bacillati</taxon>
        <taxon>Actinomycetota</taxon>
        <taxon>Actinomycetes</taxon>
        <taxon>Kitasatosporales</taxon>
        <taxon>Streptomycetaceae</taxon>
        <taxon>Streptomyces</taxon>
    </lineage>
</organism>
<gene>
    <name evidence="1" type="ORF">NP777_46120</name>
</gene>
<evidence type="ECO:0000313" key="1">
    <source>
        <dbReference type="EMBL" id="MCQ8195469.1"/>
    </source>
</evidence>
<evidence type="ECO:0008006" key="3">
    <source>
        <dbReference type="Google" id="ProtNLM"/>
    </source>
</evidence>
<comment type="caution">
    <text evidence="1">The sequence shown here is derived from an EMBL/GenBank/DDBJ whole genome shotgun (WGS) entry which is preliminary data.</text>
</comment>
<dbReference type="RefSeq" id="WP_256656192.1">
    <property type="nucleotide sequence ID" value="NZ_JANIAA010000091.1"/>
</dbReference>
<name>A0ABT1VDH7_9ACTN</name>